<dbReference type="PANTHER" id="PTHR35936:SF17">
    <property type="entry name" value="ARGININE-BINDING EXTRACELLULAR PROTEIN ARTP"/>
    <property type="match status" value="1"/>
</dbReference>
<name>A0A5K7YIF1_9BACT</name>
<dbReference type="Gene3D" id="3.40.190.10">
    <property type="entry name" value="Periplasmic binding protein-like II"/>
    <property type="match status" value="2"/>
</dbReference>
<accession>A0A5K7YIF1</accession>
<dbReference type="Proteomes" id="UP000427906">
    <property type="component" value="Chromosome"/>
</dbReference>
<dbReference type="SMART" id="SM00062">
    <property type="entry name" value="PBPb"/>
    <property type="match status" value="1"/>
</dbReference>
<organism evidence="4 5">
    <name type="scientific">Desulfosarcina alkanivorans</name>
    <dbReference type="NCBI Taxonomy" id="571177"/>
    <lineage>
        <taxon>Bacteria</taxon>
        <taxon>Pseudomonadati</taxon>
        <taxon>Thermodesulfobacteriota</taxon>
        <taxon>Desulfobacteria</taxon>
        <taxon>Desulfobacterales</taxon>
        <taxon>Desulfosarcinaceae</taxon>
        <taxon>Desulfosarcina</taxon>
    </lineage>
</organism>
<gene>
    <name evidence="4" type="ORF">DSCA_26480</name>
</gene>
<feature type="domain" description="Solute-binding protein family 3/N-terminal" evidence="3">
    <location>
        <begin position="24"/>
        <end position="245"/>
    </location>
</feature>
<keyword evidence="1 2" id="KW-0732">Signal</keyword>
<evidence type="ECO:0000256" key="1">
    <source>
        <dbReference type="ARBA" id="ARBA00022729"/>
    </source>
</evidence>
<evidence type="ECO:0000313" key="4">
    <source>
        <dbReference type="EMBL" id="BBO68718.1"/>
    </source>
</evidence>
<feature type="chain" id="PRO_5024375755" evidence="2">
    <location>
        <begin position="22"/>
        <end position="245"/>
    </location>
</feature>
<keyword evidence="5" id="KW-1185">Reference proteome</keyword>
<feature type="signal peptide" evidence="2">
    <location>
        <begin position="1"/>
        <end position="21"/>
    </location>
</feature>
<dbReference type="KEGG" id="dalk:DSCA_26480"/>
<reference evidence="4 5" key="1">
    <citation type="submission" date="2019-11" db="EMBL/GenBank/DDBJ databases">
        <title>Comparative genomics of hydrocarbon-degrading Desulfosarcina strains.</title>
        <authorList>
            <person name="Watanabe M."/>
            <person name="Kojima H."/>
            <person name="Fukui M."/>
        </authorList>
    </citation>
    <scope>NUCLEOTIDE SEQUENCE [LARGE SCALE GENOMIC DNA]</scope>
    <source>
        <strain evidence="4 5">PL12</strain>
    </source>
</reference>
<sequence>MSKKILMIALTLLVLVPKAFSQTVITVASDTTWPPMEYLNKEKAIIGFTPDLLAAMEKVSDIKFDIRTTVWDDIFEGLYASKYDMISSSLSITDARKKTMRFSDPYFEVKQGILAKKTSKIKLEADLKGKKIGAQVGTTGFLMIQKIEGVILQSYDEIGLAVEDLYNGRTDAVVCDDAVAANYPLTNEQYSKDLTLAFLLKSDKPEYLGFAFKKGQSQDKIKMVNDALNTVIESGEYNKIYERWF</sequence>
<evidence type="ECO:0000256" key="2">
    <source>
        <dbReference type="SAM" id="SignalP"/>
    </source>
</evidence>
<protein>
    <submittedName>
        <fullName evidence="4">Basic amino acid ABC transporter substrate-binding protein</fullName>
    </submittedName>
</protein>
<dbReference type="OrthoDB" id="6192933at2"/>
<dbReference type="PANTHER" id="PTHR35936">
    <property type="entry name" value="MEMBRANE-BOUND LYTIC MUREIN TRANSGLYCOSYLASE F"/>
    <property type="match status" value="1"/>
</dbReference>
<dbReference type="SUPFAM" id="SSF53850">
    <property type="entry name" value="Periplasmic binding protein-like II"/>
    <property type="match status" value="1"/>
</dbReference>
<dbReference type="AlphaFoldDB" id="A0A5K7YIF1"/>
<evidence type="ECO:0000313" key="5">
    <source>
        <dbReference type="Proteomes" id="UP000427906"/>
    </source>
</evidence>
<dbReference type="InterPro" id="IPR001638">
    <property type="entry name" value="Solute-binding_3/MltF_N"/>
</dbReference>
<dbReference type="Pfam" id="PF00497">
    <property type="entry name" value="SBP_bac_3"/>
    <property type="match status" value="1"/>
</dbReference>
<dbReference type="EMBL" id="AP021874">
    <property type="protein sequence ID" value="BBO68718.1"/>
    <property type="molecule type" value="Genomic_DNA"/>
</dbReference>
<dbReference type="RefSeq" id="WP_155316844.1">
    <property type="nucleotide sequence ID" value="NZ_AP021874.1"/>
</dbReference>
<evidence type="ECO:0000259" key="3">
    <source>
        <dbReference type="SMART" id="SM00062"/>
    </source>
</evidence>
<proteinExistence type="predicted"/>